<evidence type="ECO:0000313" key="3">
    <source>
        <dbReference type="EMBL" id="KAG7534911.1"/>
    </source>
</evidence>
<feature type="domain" description="TF-B3" evidence="2">
    <location>
        <begin position="12"/>
        <end position="108"/>
    </location>
</feature>
<comment type="caution">
    <text evidence="3">The sequence shown here is derived from an EMBL/GenBank/DDBJ whole genome shotgun (WGS) entry which is preliminary data.</text>
</comment>
<dbReference type="GO" id="GO:0003677">
    <property type="term" value="F:DNA binding"/>
    <property type="evidence" value="ECO:0007669"/>
    <property type="project" value="InterPro"/>
</dbReference>
<dbReference type="InterPro" id="IPR050655">
    <property type="entry name" value="Plant_B3_domain"/>
</dbReference>
<evidence type="ECO:0000256" key="1">
    <source>
        <dbReference type="SAM" id="MobiDB-lite"/>
    </source>
</evidence>
<organism evidence="3 4">
    <name type="scientific">Arabidopsis thaliana x Arabidopsis arenosa</name>
    <dbReference type="NCBI Taxonomy" id="1240361"/>
    <lineage>
        <taxon>Eukaryota</taxon>
        <taxon>Viridiplantae</taxon>
        <taxon>Streptophyta</taxon>
        <taxon>Embryophyta</taxon>
        <taxon>Tracheophyta</taxon>
        <taxon>Spermatophyta</taxon>
        <taxon>Magnoliopsida</taxon>
        <taxon>eudicotyledons</taxon>
        <taxon>Gunneridae</taxon>
        <taxon>Pentapetalae</taxon>
        <taxon>rosids</taxon>
        <taxon>malvids</taxon>
        <taxon>Brassicales</taxon>
        <taxon>Brassicaceae</taxon>
        <taxon>Camelineae</taxon>
        <taxon>Arabidopsis</taxon>
    </lineage>
</organism>
<accession>A0A8T1XUT9</accession>
<dbReference type="InterPro" id="IPR003340">
    <property type="entry name" value="B3_DNA-bd"/>
</dbReference>
<dbReference type="EMBL" id="JAEFBK010000013">
    <property type="protein sequence ID" value="KAG7534911.1"/>
    <property type="molecule type" value="Genomic_DNA"/>
</dbReference>
<reference evidence="3 4" key="1">
    <citation type="submission" date="2020-12" db="EMBL/GenBank/DDBJ databases">
        <title>Concerted genomic and epigenomic changes stabilize Arabidopsis allopolyploids.</title>
        <authorList>
            <person name="Chen Z."/>
        </authorList>
    </citation>
    <scope>NUCLEOTIDE SEQUENCE [LARGE SCALE GENOMIC DNA]</scope>
    <source>
        <strain evidence="3">Allo738</strain>
        <tissue evidence="3">Leaf</tissue>
    </source>
</reference>
<dbReference type="PROSITE" id="PS50863">
    <property type="entry name" value="B3"/>
    <property type="match status" value="1"/>
</dbReference>
<feature type="region of interest" description="Disordered" evidence="1">
    <location>
        <begin position="144"/>
        <end position="201"/>
    </location>
</feature>
<dbReference type="CDD" id="cd10017">
    <property type="entry name" value="B3_DNA"/>
    <property type="match status" value="1"/>
</dbReference>
<proteinExistence type="predicted"/>
<name>A0A8T1XUT9_9BRAS</name>
<evidence type="ECO:0000259" key="2">
    <source>
        <dbReference type="PROSITE" id="PS50863"/>
    </source>
</evidence>
<dbReference type="PANTHER" id="PTHR31920:SF32">
    <property type="entry name" value="B3 DOMAIN-CONTAINING PROTEIN REM22"/>
    <property type="match status" value="1"/>
</dbReference>
<gene>
    <name evidence="3" type="ORF">ISN45_Aa08g024120</name>
</gene>
<dbReference type="SMART" id="SM01019">
    <property type="entry name" value="B3"/>
    <property type="match status" value="2"/>
</dbReference>
<feature type="compositionally biased region" description="Acidic residues" evidence="1">
    <location>
        <begin position="147"/>
        <end position="192"/>
    </location>
</feature>
<dbReference type="Pfam" id="PF02362">
    <property type="entry name" value="B3"/>
    <property type="match status" value="1"/>
</dbReference>
<sequence length="298" mass="33650">MNQGNHTDGSTSKFFKPYLPSESGDDLMLPISFNSCLPNPLPETVIVRSIYGKIWKMVLRKCGGEVESFVMVNGWKKIVRDEDLNGGDLLAFEFDGSRCFSFCIYEHETMCKKLKRSSEQSEEIQVESDGEAETQASDDVIVLHSDDSDDSDNDYAVEDDDVAEDDDGLEDEDEVEAEDDVDVKAEDDDDNDERQYLDNHNNPYFTMTLNPKKKSQLHIPAHVIKDYDLNFPARLTVVDQLGALEKAIKIQKNGSIFVKGFGSVIRRNKMKMTDKMICELKRTGSNLVHTIKVNIITG</sequence>
<protein>
    <submittedName>
        <fullName evidence="3">B3 DNA binding domain</fullName>
    </submittedName>
</protein>
<evidence type="ECO:0000313" key="4">
    <source>
        <dbReference type="Proteomes" id="UP000694240"/>
    </source>
</evidence>
<keyword evidence="4" id="KW-1185">Reference proteome</keyword>
<dbReference type="Proteomes" id="UP000694240">
    <property type="component" value="Chromosome 13"/>
</dbReference>
<dbReference type="AlphaFoldDB" id="A0A8T1XUT9"/>
<dbReference type="PANTHER" id="PTHR31920">
    <property type="entry name" value="B3 DOMAIN-CONTAINING"/>
    <property type="match status" value="1"/>
</dbReference>